<evidence type="ECO:0000256" key="4">
    <source>
        <dbReference type="ARBA" id="ARBA00022833"/>
    </source>
</evidence>
<comment type="caution">
    <text evidence="6">The sequence shown here is derived from an EMBL/GenBank/DDBJ whole genome shotgun (WGS) entry which is preliminary data.</text>
</comment>
<keyword evidence="2" id="KW-0479">Metal-binding</keyword>
<evidence type="ECO:0000256" key="2">
    <source>
        <dbReference type="ARBA" id="ARBA00022723"/>
    </source>
</evidence>
<keyword evidence="4" id="KW-0862">Zinc</keyword>
<protein>
    <submittedName>
        <fullName evidence="6">Deacylase</fullName>
    </submittedName>
</protein>
<dbReference type="Pfam" id="PF24827">
    <property type="entry name" value="AstE_AspA_cat"/>
    <property type="match status" value="1"/>
</dbReference>
<evidence type="ECO:0000313" key="7">
    <source>
        <dbReference type="Proteomes" id="UP000031666"/>
    </source>
</evidence>
<reference evidence="6 7" key="2">
    <citation type="submission" date="2015-01" db="EMBL/GenBank/DDBJ databases">
        <authorList>
            <consortium name="NBRP consortium"/>
            <person name="Sawabe T."/>
            <person name="Meirelles P."/>
            <person name="Feng G."/>
            <person name="Sayaka M."/>
            <person name="Hattori M."/>
            <person name="Ohkuma M."/>
        </authorList>
    </citation>
    <scope>NUCLEOTIDE SEQUENCE [LARGE SCALE GENOMIC DNA]</scope>
    <source>
        <strain evidence="7">JCM 19241</strain>
    </source>
</reference>
<feature type="domain" description="Succinylglutamate desuccinylase/Aspartoacylase catalytic" evidence="5">
    <location>
        <begin position="56"/>
        <end position="242"/>
    </location>
</feature>
<evidence type="ECO:0000313" key="6">
    <source>
        <dbReference type="EMBL" id="GAM73692.1"/>
    </source>
</evidence>
<evidence type="ECO:0000259" key="5">
    <source>
        <dbReference type="Pfam" id="PF24827"/>
    </source>
</evidence>
<dbReference type="GO" id="GO:0016811">
    <property type="term" value="F:hydrolase activity, acting on carbon-nitrogen (but not peptide) bonds, in linear amides"/>
    <property type="evidence" value="ECO:0007669"/>
    <property type="project" value="InterPro"/>
</dbReference>
<dbReference type="PANTHER" id="PTHR37326:SF1">
    <property type="entry name" value="BLL3975 PROTEIN"/>
    <property type="match status" value="1"/>
</dbReference>
<dbReference type="GO" id="GO:0016788">
    <property type="term" value="F:hydrolase activity, acting on ester bonds"/>
    <property type="evidence" value="ECO:0007669"/>
    <property type="project" value="InterPro"/>
</dbReference>
<evidence type="ECO:0000256" key="3">
    <source>
        <dbReference type="ARBA" id="ARBA00022801"/>
    </source>
</evidence>
<dbReference type="PANTHER" id="PTHR37326">
    <property type="entry name" value="BLL3975 PROTEIN"/>
    <property type="match status" value="1"/>
</dbReference>
<proteinExistence type="predicted"/>
<dbReference type="EMBL" id="BBSC01000001">
    <property type="protein sequence ID" value="GAM73692.1"/>
    <property type="molecule type" value="Genomic_DNA"/>
</dbReference>
<evidence type="ECO:0000256" key="1">
    <source>
        <dbReference type="ARBA" id="ARBA00001947"/>
    </source>
</evidence>
<organism evidence="6 7">
    <name type="scientific">Vibrio ishigakensis</name>
    <dbReference type="NCBI Taxonomy" id="1481914"/>
    <lineage>
        <taxon>Bacteria</taxon>
        <taxon>Pseudomonadati</taxon>
        <taxon>Pseudomonadota</taxon>
        <taxon>Gammaproteobacteria</taxon>
        <taxon>Vibrionales</taxon>
        <taxon>Vibrionaceae</taxon>
        <taxon>Vibrio</taxon>
    </lineage>
</organism>
<dbReference type="CDD" id="cd06251">
    <property type="entry name" value="M14_ASTE_ASPA-like"/>
    <property type="match status" value="1"/>
</dbReference>
<comment type="cofactor">
    <cofactor evidence="1">
        <name>Zn(2+)</name>
        <dbReference type="ChEBI" id="CHEBI:29105"/>
    </cofactor>
</comment>
<dbReference type="InterPro" id="IPR053138">
    <property type="entry name" value="N-alpha-Ac-DABA_deacetylase"/>
</dbReference>
<keyword evidence="3" id="KW-0378">Hydrolase</keyword>
<dbReference type="InterPro" id="IPR043795">
    <property type="entry name" value="N-alpha-Ac-DABA-like"/>
</dbReference>
<dbReference type="STRING" id="1481914.JCM19241_3147"/>
<dbReference type="InterPro" id="IPR055438">
    <property type="entry name" value="AstE_AspA_cat"/>
</dbReference>
<gene>
    <name evidence="6" type="ORF">JCM19241_3147</name>
</gene>
<sequence length="332" mass="36992">MNTEYLKDVIDGYPVVSKLNVNDLEVGEHTFWFRVGTNALGQWQHLPVMVFKGKEQGKRFVITAGVHGDEYNGILTSHQIGEALSGKVNRGSVVIVPTINLSGTLNHNRDYISNDPDHSTANLNRFFPGNKEGNEAQRYVFNVWEYLLKPNADLAIDLHTQTSGTVYPLYAFADYRMPDCVKMAKLIGPDVILDDPGDPGILETVWNRSGIPSTTLEVGMGRYSDYPLIERSVKGVLNCLSAYELIDEGGCEVESLMFEGKEVTSIRAITGGFYRPQVELLQWVKEGDLLSVQTDAFGREVRRYLAPRDGLVLSLNVEPMRATGALIVRIIH</sequence>
<dbReference type="PIRSF" id="PIRSF039012">
    <property type="entry name" value="ASP"/>
    <property type="match status" value="1"/>
</dbReference>
<dbReference type="SUPFAM" id="SSF53187">
    <property type="entry name" value="Zn-dependent exopeptidases"/>
    <property type="match status" value="1"/>
</dbReference>
<dbReference type="Proteomes" id="UP000031666">
    <property type="component" value="Unassembled WGS sequence"/>
</dbReference>
<accession>A0A0B8Q9Q6</accession>
<name>A0A0B8Q9Q6_9VIBR</name>
<reference evidence="6 7" key="1">
    <citation type="submission" date="2015-01" db="EMBL/GenBank/DDBJ databases">
        <title>Vibrio sp. C94 JCM 19241 whole genome shotgun sequence.</title>
        <authorList>
            <person name="Sawabe T."/>
            <person name="Meirelles P."/>
            <person name="Feng G."/>
            <person name="Sayaka M."/>
            <person name="Hattori M."/>
            <person name="Ohkuma M."/>
        </authorList>
    </citation>
    <scope>NUCLEOTIDE SEQUENCE [LARGE SCALE GENOMIC DNA]</scope>
    <source>
        <strain evidence="7">JCM 19241</strain>
    </source>
</reference>
<dbReference type="Gene3D" id="3.40.630.10">
    <property type="entry name" value="Zn peptidases"/>
    <property type="match status" value="1"/>
</dbReference>
<dbReference type="AlphaFoldDB" id="A0A0B8Q9Q6"/>
<dbReference type="GO" id="GO:0046872">
    <property type="term" value="F:metal ion binding"/>
    <property type="evidence" value="ECO:0007669"/>
    <property type="project" value="UniProtKB-KW"/>
</dbReference>